<evidence type="ECO:0000313" key="7">
    <source>
        <dbReference type="EMBL" id="SCX83968.1"/>
    </source>
</evidence>
<dbReference type="GO" id="GO:0016020">
    <property type="term" value="C:membrane"/>
    <property type="evidence" value="ECO:0007669"/>
    <property type="project" value="InterPro"/>
</dbReference>
<dbReference type="EMBL" id="FMUR01000004">
    <property type="protein sequence ID" value="SCX83968.1"/>
    <property type="molecule type" value="Genomic_DNA"/>
</dbReference>
<keyword evidence="7" id="KW-0966">Cell projection</keyword>
<reference evidence="8" key="1">
    <citation type="submission" date="2016-10" db="EMBL/GenBank/DDBJ databases">
        <authorList>
            <person name="Varghese N."/>
            <person name="Submissions S."/>
        </authorList>
    </citation>
    <scope>NUCLEOTIDE SEQUENCE [LARGE SCALE GENOMIC DNA]</scope>
    <source>
        <strain evidence="8">XBD2006</strain>
    </source>
</reference>
<dbReference type="InterPro" id="IPR022781">
    <property type="entry name" value="Flagellar_biosynth_FliO"/>
</dbReference>
<evidence type="ECO:0000313" key="8">
    <source>
        <dbReference type="Proteomes" id="UP000183047"/>
    </source>
</evidence>
<sequence length="109" mass="12345">MSVESYLQFIAILIIFVLVLGLTYYVTKWLAGYQKEKNSGRNIEVLETGRISTTKYIQIVRLGDKYMAIAVGKDEVTALCELDKESLVFDNSENAGTLSFNEILEKIKK</sequence>
<evidence type="ECO:0000256" key="5">
    <source>
        <dbReference type="ARBA" id="ARBA00023136"/>
    </source>
</evidence>
<dbReference type="Pfam" id="PF04347">
    <property type="entry name" value="FliO"/>
    <property type="match status" value="1"/>
</dbReference>
<keyword evidence="7" id="KW-0969">Cilium</keyword>
<dbReference type="GO" id="GO:0044781">
    <property type="term" value="P:bacterial-type flagellum organization"/>
    <property type="evidence" value="ECO:0007669"/>
    <property type="project" value="InterPro"/>
</dbReference>
<evidence type="ECO:0000256" key="1">
    <source>
        <dbReference type="ARBA" id="ARBA00004236"/>
    </source>
</evidence>
<evidence type="ECO:0000256" key="4">
    <source>
        <dbReference type="ARBA" id="ARBA00022989"/>
    </source>
</evidence>
<accession>A0A1G5B1D0</accession>
<proteinExistence type="predicted"/>
<organism evidence="7 8">
    <name type="scientific">Butyrivibrio hungatei</name>
    <dbReference type="NCBI Taxonomy" id="185008"/>
    <lineage>
        <taxon>Bacteria</taxon>
        <taxon>Bacillati</taxon>
        <taxon>Bacillota</taxon>
        <taxon>Clostridia</taxon>
        <taxon>Lachnospirales</taxon>
        <taxon>Lachnospiraceae</taxon>
        <taxon>Butyrivibrio</taxon>
    </lineage>
</organism>
<dbReference type="AlphaFoldDB" id="A0A1G5B1D0"/>
<dbReference type="RefSeq" id="WP_083334422.1">
    <property type="nucleotide sequence ID" value="NZ_FMUR01000004.1"/>
</dbReference>
<protein>
    <submittedName>
        <fullName evidence="7">Flagellar protein FliO/FliZ</fullName>
    </submittedName>
</protein>
<evidence type="ECO:0000256" key="3">
    <source>
        <dbReference type="ARBA" id="ARBA00022692"/>
    </source>
</evidence>
<comment type="subcellular location">
    <subcellularLocation>
        <location evidence="1">Cell membrane</location>
    </subcellularLocation>
</comment>
<evidence type="ECO:0000256" key="6">
    <source>
        <dbReference type="SAM" id="Phobius"/>
    </source>
</evidence>
<dbReference type="Proteomes" id="UP000183047">
    <property type="component" value="Unassembled WGS sequence"/>
</dbReference>
<keyword evidence="8" id="KW-1185">Reference proteome</keyword>
<keyword evidence="2" id="KW-1003">Cell membrane</keyword>
<feature type="transmembrane region" description="Helical" evidence="6">
    <location>
        <begin position="6"/>
        <end position="27"/>
    </location>
</feature>
<keyword evidence="3 6" id="KW-0812">Transmembrane</keyword>
<keyword evidence="4 6" id="KW-1133">Transmembrane helix</keyword>
<name>A0A1G5B1D0_9FIRM</name>
<keyword evidence="7" id="KW-0282">Flagellum</keyword>
<evidence type="ECO:0000256" key="2">
    <source>
        <dbReference type="ARBA" id="ARBA00022475"/>
    </source>
</evidence>
<gene>
    <name evidence="7" type="ORF">SAMN02910451_00480</name>
</gene>
<dbReference type="OrthoDB" id="9797155at2"/>
<keyword evidence="5 6" id="KW-0472">Membrane</keyword>